<keyword evidence="2" id="KW-1185">Reference proteome</keyword>
<proteinExistence type="predicted"/>
<comment type="caution">
    <text evidence="1">The sequence shown here is derived from an EMBL/GenBank/DDBJ whole genome shotgun (WGS) entry which is preliminary data.</text>
</comment>
<organism evidence="1 2">
    <name type="scientific">Allacma fusca</name>
    <dbReference type="NCBI Taxonomy" id="39272"/>
    <lineage>
        <taxon>Eukaryota</taxon>
        <taxon>Metazoa</taxon>
        <taxon>Ecdysozoa</taxon>
        <taxon>Arthropoda</taxon>
        <taxon>Hexapoda</taxon>
        <taxon>Collembola</taxon>
        <taxon>Symphypleona</taxon>
        <taxon>Sminthuridae</taxon>
        <taxon>Allacma</taxon>
    </lineage>
</organism>
<gene>
    <name evidence="1" type="ORF">AFUS01_LOCUS27693</name>
</gene>
<sequence>VQLYCFISALALLQNLELNYNWLIF</sequence>
<accession>A0A8J2KLC6</accession>
<feature type="non-terminal residue" evidence="1">
    <location>
        <position position="25"/>
    </location>
</feature>
<evidence type="ECO:0000313" key="2">
    <source>
        <dbReference type="Proteomes" id="UP000708208"/>
    </source>
</evidence>
<dbReference type="Proteomes" id="UP000708208">
    <property type="component" value="Unassembled WGS sequence"/>
</dbReference>
<protein>
    <submittedName>
        <fullName evidence="1">Uncharacterized protein</fullName>
    </submittedName>
</protein>
<dbReference type="EMBL" id="CAJVCH010386096">
    <property type="protein sequence ID" value="CAG7817110.1"/>
    <property type="molecule type" value="Genomic_DNA"/>
</dbReference>
<dbReference type="AlphaFoldDB" id="A0A8J2KLC6"/>
<reference evidence="1" key="1">
    <citation type="submission" date="2021-06" db="EMBL/GenBank/DDBJ databases">
        <authorList>
            <person name="Hodson N. C."/>
            <person name="Mongue J. A."/>
            <person name="Jaron S. K."/>
        </authorList>
    </citation>
    <scope>NUCLEOTIDE SEQUENCE</scope>
</reference>
<name>A0A8J2KLC6_9HEXA</name>
<evidence type="ECO:0000313" key="1">
    <source>
        <dbReference type="EMBL" id="CAG7817110.1"/>
    </source>
</evidence>